<gene>
    <name evidence="2" type="ORF">Hypma_006026</name>
</gene>
<evidence type="ECO:0000256" key="1">
    <source>
        <dbReference type="SAM" id="MobiDB-lite"/>
    </source>
</evidence>
<proteinExistence type="predicted"/>
<organism evidence="2 3">
    <name type="scientific">Hypsizygus marmoreus</name>
    <name type="common">White beech mushroom</name>
    <name type="synonym">Agaricus marmoreus</name>
    <dbReference type="NCBI Taxonomy" id="39966"/>
    <lineage>
        <taxon>Eukaryota</taxon>
        <taxon>Fungi</taxon>
        <taxon>Dikarya</taxon>
        <taxon>Basidiomycota</taxon>
        <taxon>Agaricomycotina</taxon>
        <taxon>Agaricomycetes</taxon>
        <taxon>Agaricomycetidae</taxon>
        <taxon>Agaricales</taxon>
        <taxon>Tricholomatineae</taxon>
        <taxon>Lyophyllaceae</taxon>
        <taxon>Hypsizygus</taxon>
    </lineage>
</organism>
<reference evidence="2" key="1">
    <citation type="submission" date="2018-04" db="EMBL/GenBank/DDBJ databases">
        <title>Whole genome sequencing of Hypsizygus marmoreus.</title>
        <authorList>
            <person name="Choi I.-G."/>
            <person name="Min B."/>
            <person name="Kim J.-G."/>
            <person name="Kim S."/>
            <person name="Oh Y.-L."/>
            <person name="Kong W.-S."/>
            <person name="Park H."/>
            <person name="Jeong J."/>
            <person name="Song E.-S."/>
        </authorList>
    </citation>
    <scope>NUCLEOTIDE SEQUENCE [LARGE SCALE GENOMIC DNA]</scope>
    <source>
        <strain evidence="2">51987-8</strain>
    </source>
</reference>
<accession>A0A369K1G4</accession>
<dbReference type="EMBL" id="LUEZ02000032">
    <property type="protein sequence ID" value="RDB26455.1"/>
    <property type="molecule type" value="Genomic_DNA"/>
</dbReference>
<feature type="compositionally biased region" description="Polar residues" evidence="1">
    <location>
        <begin position="15"/>
        <end position="25"/>
    </location>
</feature>
<dbReference type="AlphaFoldDB" id="A0A369K1G4"/>
<evidence type="ECO:0000313" key="3">
    <source>
        <dbReference type="Proteomes" id="UP000076154"/>
    </source>
</evidence>
<evidence type="ECO:0000313" key="2">
    <source>
        <dbReference type="EMBL" id="RDB26455.1"/>
    </source>
</evidence>
<protein>
    <submittedName>
        <fullName evidence="2">Uncharacterized protein</fullName>
    </submittedName>
</protein>
<name>A0A369K1G4_HYPMA</name>
<sequence length="105" mass="11929">MPRTLRALTITVSPYHTPNVTNASPPKTMPRNTRPVPQPTWNFRNHPLAPDTRPLMLTYYAHESLDTYDIALTETHTEVTTLAYKKVANRVKPVATTLPKEFCIV</sequence>
<feature type="region of interest" description="Disordered" evidence="1">
    <location>
        <begin position="15"/>
        <end position="40"/>
    </location>
</feature>
<dbReference type="Proteomes" id="UP000076154">
    <property type="component" value="Unassembled WGS sequence"/>
</dbReference>
<comment type="caution">
    <text evidence="2">The sequence shown here is derived from an EMBL/GenBank/DDBJ whole genome shotgun (WGS) entry which is preliminary data.</text>
</comment>
<dbReference type="InParanoid" id="A0A369K1G4"/>
<keyword evidence="3" id="KW-1185">Reference proteome</keyword>